<evidence type="ECO:0000256" key="8">
    <source>
        <dbReference type="ARBA" id="ARBA00023136"/>
    </source>
</evidence>
<dbReference type="Gene3D" id="1.10.3720.10">
    <property type="entry name" value="MetI-like"/>
    <property type="match status" value="1"/>
</dbReference>
<evidence type="ECO:0000256" key="2">
    <source>
        <dbReference type="ARBA" id="ARBA00007069"/>
    </source>
</evidence>
<feature type="transmembrane region" description="Helical" evidence="9">
    <location>
        <begin position="22"/>
        <end position="46"/>
    </location>
</feature>
<dbReference type="InterPro" id="IPR011864">
    <property type="entry name" value="Phosphate_PstC"/>
</dbReference>
<proteinExistence type="inferred from homology"/>
<dbReference type="CDD" id="cd06261">
    <property type="entry name" value="TM_PBP2"/>
    <property type="match status" value="1"/>
</dbReference>
<sequence length="310" mass="33290">MEVLFLQSSVVKLRIDQLVQKVFLLVALLSASSIVFIVGFIFIRGIKPFVQPYQTEDGMLFTASLSVFLTSTTWVSNHYGALGILINTVYLVFIAAVISFVISVLTALFIVRIAPVFLKTILKSIVELLAAIPSIVFGLFGMGVICPLVRDLATVFGVQTMGGSSGLSTVLVLIMMMIPTITMICITAINAVKKTQIEASLALGATKAQTDFKIVLGGAKSGLFTGLILGVGRALGEATAVSMVCGNPMEGPVFDLFATTRTLTSTMMLGLHETSGVDYDIRFSVGVLLIGLIVVTNIGLQRIKRRMERR</sequence>
<dbReference type="PANTHER" id="PTHR30425:SF1">
    <property type="entry name" value="PHOSPHATE TRANSPORT SYSTEM PERMEASE PROTEIN PSTC"/>
    <property type="match status" value="1"/>
</dbReference>
<keyword evidence="3 9" id="KW-0813">Transport</keyword>
<feature type="transmembrane region" description="Helical" evidence="9">
    <location>
        <begin position="212"/>
        <end position="232"/>
    </location>
</feature>
<keyword evidence="6 9" id="KW-0812">Transmembrane</keyword>
<dbReference type="GO" id="GO:0005315">
    <property type="term" value="F:phosphate transmembrane transporter activity"/>
    <property type="evidence" value="ECO:0007669"/>
    <property type="project" value="InterPro"/>
</dbReference>
<protein>
    <recommendedName>
        <fullName evidence="10">Phosphate transport system permease protein</fullName>
    </recommendedName>
</protein>
<dbReference type="Pfam" id="PF00528">
    <property type="entry name" value="BPD_transp_1"/>
    <property type="match status" value="1"/>
</dbReference>
<organism evidence="12 13">
    <name type="scientific">Candidatus Pelethenecus faecipullorum</name>
    <dbReference type="NCBI Taxonomy" id="2840900"/>
    <lineage>
        <taxon>Bacteria</taxon>
        <taxon>Bacillati</taxon>
        <taxon>Mycoplasmatota</taxon>
        <taxon>Mollicutes</taxon>
        <taxon>Candidatus Pelethenecus</taxon>
    </lineage>
</organism>
<accession>A0A9D1KIJ5</accession>
<comment type="caution">
    <text evidence="12">The sequence shown here is derived from an EMBL/GenBank/DDBJ whole genome shotgun (WGS) entry which is preliminary data.</text>
</comment>
<evidence type="ECO:0000259" key="11">
    <source>
        <dbReference type="PROSITE" id="PS50928"/>
    </source>
</evidence>
<feature type="transmembrane region" description="Helical" evidence="9">
    <location>
        <begin position="281"/>
        <end position="300"/>
    </location>
</feature>
<dbReference type="InterPro" id="IPR035906">
    <property type="entry name" value="MetI-like_sf"/>
</dbReference>
<evidence type="ECO:0000256" key="4">
    <source>
        <dbReference type="ARBA" id="ARBA00022475"/>
    </source>
</evidence>
<name>A0A9D1KIJ5_9MOLU</name>
<comment type="subcellular location">
    <subcellularLocation>
        <location evidence="1 9">Cell membrane</location>
        <topology evidence="1 9">Multi-pass membrane protein</topology>
    </subcellularLocation>
</comment>
<feature type="transmembrane region" description="Helical" evidence="9">
    <location>
        <begin position="125"/>
        <end position="150"/>
    </location>
</feature>
<dbReference type="NCBIfam" id="TIGR02138">
    <property type="entry name" value="phosphate_pstC"/>
    <property type="match status" value="1"/>
</dbReference>
<evidence type="ECO:0000256" key="6">
    <source>
        <dbReference type="ARBA" id="ARBA00022692"/>
    </source>
</evidence>
<dbReference type="AlphaFoldDB" id="A0A9D1KIJ5"/>
<feature type="transmembrane region" description="Helical" evidence="9">
    <location>
        <begin position="170"/>
        <end position="192"/>
    </location>
</feature>
<reference evidence="12" key="2">
    <citation type="journal article" date="2021" name="PeerJ">
        <title>Extensive microbial diversity within the chicken gut microbiome revealed by metagenomics and culture.</title>
        <authorList>
            <person name="Gilroy R."/>
            <person name="Ravi A."/>
            <person name="Getino M."/>
            <person name="Pursley I."/>
            <person name="Horton D.L."/>
            <person name="Alikhan N.F."/>
            <person name="Baker D."/>
            <person name="Gharbi K."/>
            <person name="Hall N."/>
            <person name="Watson M."/>
            <person name="Adriaenssens E.M."/>
            <person name="Foster-Nyarko E."/>
            <person name="Jarju S."/>
            <person name="Secka A."/>
            <person name="Antonio M."/>
            <person name="Oren A."/>
            <person name="Chaudhuri R.R."/>
            <person name="La Ragione R."/>
            <person name="Hildebrand F."/>
            <person name="Pallen M.J."/>
        </authorList>
    </citation>
    <scope>NUCLEOTIDE SEQUENCE</scope>
    <source>
        <strain evidence="12">ChiW17-6978</strain>
    </source>
</reference>
<gene>
    <name evidence="12" type="primary">pstC</name>
    <name evidence="12" type="ORF">IAD46_00825</name>
</gene>
<evidence type="ECO:0000256" key="3">
    <source>
        <dbReference type="ARBA" id="ARBA00022448"/>
    </source>
</evidence>
<evidence type="ECO:0000313" key="12">
    <source>
        <dbReference type="EMBL" id="HIT49547.1"/>
    </source>
</evidence>
<keyword evidence="4 10" id="KW-1003">Cell membrane</keyword>
<evidence type="ECO:0000256" key="10">
    <source>
        <dbReference type="RuleBase" id="RU363054"/>
    </source>
</evidence>
<keyword evidence="8 9" id="KW-0472">Membrane</keyword>
<dbReference type="PROSITE" id="PS50928">
    <property type="entry name" value="ABC_TM1"/>
    <property type="match status" value="1"/>
</dbReference>
<dbReference type="GO" id="GO:0005886">
    <property type="term" value="C:plasma membrane"/>
    <property type="evidence" value="ECO:0007669"/>
    <property type="project" value="UniProtKB-SubCell"/>
</dbReference>
<feature type="transmembrane region" description="Helical" evidence="9">
    <location>
        <begin position="88"/>
        <end position="113"/>
    </location>
</feature>
<dbReference type="PANTHER" id="PTHR30425">
    <property type="entry name" value="PHOSPHATE TRANSPORT SYSTEM PERMEASE PROTEIN PST"/>
    <property type="match status" value="1"/>
</dbReference>
<evidence type="ECO:0000256" key="7">
    <source>
        <dbReference type="ARBA" id="ARBA00022989"/>
    </source>
</evidence>
<reference evidence="12" key="1">
    <citation type="submission" date="2020-10" db="EMBL/GenBank/DDBJ databases">
        <authorList>
            <person name="Gilroy R."/>
        </authorList>
    </citation>
    <scope>NUCLEOTIDE SEQUENCE</scope>
    <source>
        <strain evidence="12">ChiW17-6978</strain>
    </source>
</reference>
<comment type="similarity">
    <text evidence="2 10">Belongs to the binding-protein-dependent transport system permease family. CysTW subfamily.</text>
</comment>
<dbReference type="SUPFAM" id="SSF161098">
    <property type="entry name" value="MetI-like"/>
    <property type="match status" value="1"/>
</dbReference>
<keyword evidence="5 10" id="KW-0592">Phosphate transport</keyword>
<evidence type="ECO:0000256" key="9">
    <source>
        <dbReference type="RuleBase" id="RU363032"/>
    </source>
</evidence>
<dbReference type="InterPro" id="IPR051124">
    <property type="entry name" value="Phosphate_Transport_Permease"/>
</dbReference>
<comment type="function">
    <text evidence="10">Part of the binding-protein-dependent transport system for phosphate; probably responsible for the translocation of the substrate across the membrane.</text>
</comment>
<dbReference type="Proteomes" id="UP000886758">
    <property type="component" value="Unassembled WGS sequence"/>
</dbReference>
<evidence type="ECO:0000313" key="13">
    <source>
        <dbReference type="Proteomes" id="UP000886758"/>
    </source>
</evidence>
<evidence type="ECO:0000256" key="1">
    <source>
        <dbReference type="ARBA" id="ARBA00004651"/>
    </source>
</evidence>
<feature type="domain" description="ABC transmembrane type-1" evidence="11">
    <location>
        <begin position="85"/>
        <end position="300"/>
    </location>
</feature>
<dbReference type="EMBL" id="DVLF01000029">
    <property type="protein sequence ID" value="HIT49547.1"/>
    <property type="molecule type" value="Genomic_DNA"/>
</dbReference>
<dbReference type="GO" id="GO:0006817">
    <property type="term" value="P:phosphate ion transport"/>
    <property type="evidence" value="ECO:0007669"/>
    <property type="project" value="UniProtKB-KW"/>
</dbReference>
<keyword evidence="7 9" id="KW-1133">Transmembrane helix</keyword>
<dbReference type="InterPro" id="IPR000515">
    <property type="entry name" value="MetI-like"/>
</dbReference>
<evidence type="ECO:0000256" key="5">
    <source>
        <dbReference type="ARBA" id="ARBA00022592"/>
    </source>
</evidence>